<protein>
    <recommendedName>
        <fullName evidence="3">Twin-arginine translocation signal domain-containing protein</fullName>
    </recommendedName>
</protein>
<proteinExistence type="predicted"/>
<sequence length="351" mass="39684">MACRIDRRSFLGQSIAAGAAYAGIRSFEEKNLLAAVQDDGGRTRELKKTTQNEPKIPTGKIGKLQMSRIIAGGNVISGWCHNRDLLYVSTLAAHYLTEEKQFDTLELMEEYGIDTISPDPSQLGIINKYKRERGGELQTVVGVRDDWSRLGKPTWSGMKECIDRSIDEGATTMYTQGGFTEHAMKQGKPELIEVIAKAVEYIKEQGYPAGLGCHDVKVIEVGDEYGIEPDYYFKTFHHDNYWSAHPRENRKHWSVDAERSNDHNEYHDNIYDLFPDKTEALMAGKKKPWIAFKTLAAGAIHPESAFKFCFKGGADFLAVGMFDFQVIENTIIANRILAMDEVRNRARPWYA</sequence>
<dbReference type="RefSeq" id="WP_349245301.1">
    <property type="nucleotide sequence ID" value="NZ_JASCXX010000014.1"/>
</dbReference>
<keyword evidence="2" id="KW-1185">Reference proteome</keyword>
<dbReference type="EMBL" id="JASCXX010000014">
    <property type="protein sequence ID" value="MDI6449891.1"/>
    <property type="molecule type" value="Genomic_DNA"/>
</dbReference>
<evidence type="ECO:0000313" key="2">
    <source>
        <dbReference type="Proteomes" id="UP001431776"/>
    </source>
</evidence>
<organism evidence="1 2">
    <name type="scientific">Anaerobaca lacustris</name>
    <dbReference type="NCBI Taxonomy" id="3044600"/>
    <lineage>
        <taxon>Bacteria</taxon>
        <taxon>Pseudomonadati</taxon>
        <taxon>Planctomycetota</taxon>
        <taxon>Phycisphaerae</taxon>
        <taxon>Sedimentisphaerales</taxon>
        <taxon>Anaerobacaceae</taxon>
        <taxon>Anaerobaca</taxon>
    </lineage>
</organism>
<dbReference type="AlphaFoldDB" id="A0AAW6U1B3"/>
<name>A0AAW6U1B3_9BACT</name>
<comment type="caution">
    <text evidence="1">The sequence shown here is derived from an EMBL/GenBank/DDBJ whole genome shotgun (WGS) entry which is preliminary data.</text>
</comment>
<evidence type="ECO:0008006" key="3">
    <source>
        <dbReference type="Google" id="ProtNLM"/>
    </source>
</evidence>
<dbReference type="Proteomes" id="UP001431776">
    <property type="component" value="Unassembled WGS sequence"/>
</dbReference>
<evidence type="ECO:0000313" key="1">
    <source>
        <dbReference type="EMBL" id="MDI6449891.1"/>
    </source>
</evidence>
<accession>A0AAW6U1B3</accession>
<reference evidence="1" key="1">
    <citation type="submission" date="2023-05" db="EMBL/GenBank/DDBJ databases">
        <title>Anaerotaeda fermentans gen. nov., sp. nov., a novel anaerobic planctomycete of the new family within the order Sedimentisphaerales isolated from Taman Peninsula, Russia.</title>
        <authorList>
            <person name="Khomyakova M.A."/>
            <person name="Merkel A.Y."/>
            <person name="Slobodkin A.I."/>
        </authorList>
    </citation>
    <scope>NUCLEOTIDE SEQUENCE</scope>
    <source>
        <strain evidence="1">M17dextr</strain>
    </source>
</reference>
<gene>
    <name evidence="1" type="ORF">QJ522_12605</name>
</gene>